<dbReference type="EMBL" id="ML769423">
    <property type="protein sequence ID" value="KAE9403628.1"/>
    <property type="molecule type" value="Genomic_DNA"/>
</dbReference>
<evidence type="ECO:0008006" key="3">
    <source>
        <dbReference type="Google" id="ProtNLM"/>
    </source>
</evidence>
<name>A0A6A4I2H7_9AGAR</name>
<dbReference type="OrthoDB" id="337038at2759"/>
<keyword evidence="2" id="KW-1185">Reference proteome</keyword>
<gene>
    <name evidence="1" type="ORF">BT96DRAFT_814695</name>
</gene>
<dbReference type="InterPro" id="IPR035940">
    <property type="entry name" value="CAP_sf"/>
</dbReference>
<accession>A0A6A4I2H7</accession>
<dbReference type="SUPFAM" id="SSF55797">
    <property type="entry name" value="PR-1-like"/>
    <property type="match status" value="1"/>
</dbReference>
<feature type="non-terminal residue" evidence="1">
    <location>
        <position position="1"/>
    </location>
</feature>
<dbReference type="Proteomes" id="UP000799118">
    <property type="component" value="Unassembled WGS sequence"/>
</dbReference>
<organism evidence="1 2">
    <name type="scientific">Gymnopus androsaceus JB14</name>
    <dbReference type="NCBI Taxonomy" id="1447944"/>
    <lineage>
        <taxon>Eukaryota</taxon>
        <taxon>Fungi</taxon>
        <taxon>Dikarya</taxon>
        <taxon>Basidiomycota</taxon>
        <taxon>Agaricomycotina</taxon>
        <taxon>Agaricomycetes</taxon>
        <taxon>Agaricomycetidae</taxon>
        <taxon>Agaricales</taxon>
        <taxon>Marasmiineae</taxon>
        <taxon>Omphalotaceae</taxon>
        <taxon>Gymnopus</taxon>
    </lineage>
</organism>
<protein>
    <recommendedName>
        <fullName evidence="3">SCP domain-containing protein</fullName>
    </recommendedName>
</protein>
<reference evidence="1" key="1">
    <citation type="journal article" date="2019" name="Environ. Microbiol.">
        <title>Fungal ecological strategies reflected in gene transcription - a case study of two litter decomposers.</title>
        <authorList>
            <person name="Barbi F."/>
            <person name="Kohler A."/>
            <person name="Barry K."/>
            <person name="Baskaran P."/>
            <person name="Daum C."/>
            <person name="Fauchery L."/>
            <person name="Ihrmark K."/>
            <person name="Kuo A."/>
            <person name="LaButti K."/>
            <person name="Lipzen A."/>
            <person name="Morin E."/>
            <person name="Grigoriev I.V."/>
            <person name="Henrissat B."/>
            <person name="Lindahl B."/>
            <person name="Martin F."/>
        </authorList>
    </citation>
    <scope>NUCLEOTIDE SEQUENCE</scope>
    <source>
        <strain evidence="1">JB14</strain>
    </source>
</reference>
<proteinExistence type="predicted"/>
<dbReference type="AlphaFoldDB" id="A0A6A4I2H7"/>
<evidence type="ECO:0000313" key="1">
    <source>
        <dbReference type="EMBL" id="KAE9403628.1"/>
    </source>
</evidence>
<evidence type="ECO:0000313" key="2">
    <source>
        <dbReference type="Proteomes" id="UP000799118"/>
    </source>
</evidence>
<dbReference type="Gene3D" id="3.40.33.10">
    <property type="entry name" value="CAP"/>
    <property type="match status" value="1"/>
</dbReference>
<sequence length="78" mass="8713">NFTQAVWKDSTNLGCGYSTQCEGIYPGSTSATLHVCLYNPPGNVVGQASYIFFLTPWSSYETDIFALIGRTYKFERLD</sequence>